<organism evidence="3 4">
    <name type="scientific">Rhizoclosmatium globosum</name>
    <dbReference type="NCBI Taxonomy" id="329046"/>
    <lineage>
        <taxon>Eukaryota</taxon>
        <taxon>Fungi</taxon>
        <taxon>Fungi incertae sedis</taxon>
        <taxon>Chytridiomycota</taxon>
        <taxon>Chytridiomycota incertae sedis</taxon>
        <taxon>Chytridiomycetes</taxon>
        <taxon>Chytridiales</taxon>
        <taxon>Chytriomycetaceae</taxon>
        <taxon>Rhizoclosmatium</taxon>
    </lineage>
</organism>
<dbReference type="STRING" id="329046.A0A1Y2CN57"/>
<evidence type="ECO:0000256" key="1">
    <source>
        <dbReference type="SAM" id="Coils"/>
    </source>
</evidence>
<feature type="compositionally biased region" description="Basic and acidic residues" evidence="2">
    <location>
        <begin position="11"/>
        <end position="20"/>
    </location>
</feature>
<feature type="region of interest" description="Disordered" evidence="2">
    <location>
        <begin position="1"/>
        <end position="20"/>
    </location>
</feature>
<keyword evidence="1" id="KW-0175">Coiled coil</keyword>
<name>A0A1Y2CN57_9FUNG</name>
<feature type="coiled-coil region" evidence="1">
    <location>
        <begin position="125"/>
        <end position="152"/>
    </location>
</feature>
<proteinExistence type="predicted"/>
<feature type="coiled-coil region" evidence="1">
    <location>
        <begin position="50"/>
        <end position="77"/>
    </location>
</feature>
<evidence type="ECO:0000256" key="2">
    <source>
        <dbReference type="SAM" id="MobiDB-lite"/>
    </source>
</evidence>
<gene>
    <name evidence="3" type="ORF">BCR33DRAFT_79082</name>
</gene>
<evidence type="ECO:0000313" key="4">
    <source>
        <dbReference type="Proteomes" id="UP000193642"/>
    </source>
</evidence>
<reference evidence="3 4" key="1">
    <citation type="submission" date="2016-07" db="EMBL/GenBank/DDBJ databases">
        <title>Pervasive Adenine N6-methylation of Active Genes in Fungi.</title>
        <authorList>
            <consortium name="DOE Joint Genome Institute"/>
            <person name="Mondo S.J."/>
            <person name="Dannebaum R.O."/>
            <person name="Kuo R.C."/>
            <person name="Labutti K."/>
            <person name="Haridas S."/>
            <person name="Kuo A."/>
            <person name="Salamov A."/>
            <person name="Ahrendt S.R."/>
            <person name="Lipzen A."/>
            <person name="Sullivan W."/>
            <person name="Andreopoulos W.B."/>
            <person name="Clum A."/>
            <person name="Lindquist E."/>
            <person name="Daum C."/>
            <person name="Ramamoorthy G.K."/>
            <person name="Gryganskyi A."/>
            <person name="Culley D."/>
            <person name="Magnuson J.K."/>
            <person name="James T.Y."/>
            <person name="O'Malley M.A."/>
            <person name="Stajich J.E."/>
            <person name="Spatafora J.W."/>
            <person name="Visel A."/>
            <person name="Grigoriev I.V."/>
        </authorList>
    </citation>
    <scope>NUCLEOTIDE SEQUENCE [LARGE SCALE GENOMIC DNA]</scope>
    <source>
        <strain evidence="3 4">JEL800</strain>
    </source>
</reference>
<dbReference type="Proteomes" id="UP000193642">
    <property type="component" value="Unassembled WGS sequence"/>
</dbReference>
<sequence>MDLVNKLLQTKKSEQDRESRIRDKLEAAIDDKSSIIDKKNTQITERLVEMKGLKDIISRLEMQVKDEKLKVEKEISEKQAAISRVIQIQSEMEVQRTKFSKSKSEAAAHNNPSEDHELYKCKEQIKSLTRANDMYQKQAKAFEEAKLAAEIERDAVKVRVLIFSRAKYCDREPTIPFLVKRIVSRSSWMVVCDKSKC</sequence>
<comment type="caution">
    <text evidence="3">The sequence shown here is derived from an EMBL/GenBank/DDBJ whole genome shotgun (WGS) entry which is preliminary data.</text>
</comment>
<evidence type="ECO:0000313" key="3">
    <source>
        <dbReference type="EMBL" id="ORY47775.1"/>
    </source>
</evidence>
<dbReference type="EMBL" id="MCGO01000013">
    <property type="protein sequence ID" value="ORY47775.1"/>
    <property type="molecule type" value="Genomic_DNA"/>
</dbReference>
<keyword evidence="4" id="KW-1185">Reference proteome</keyword>
<protein>
    <submittedName>
        <fullName evidence="3">Uncharacterized protein</fullName>
    </submittedName>
</protein>
<dbReference type="AlphaFoldDB" id="A0A1Y2CN57"/>
<accession>A0A1Y2CN57</accession>